<sequence>MLPRLQSLLLTSVCGTSPCCCHLGWMDIPDRQRTSYRAFFKPDLHHVFISGRGLVRALYLRLAGAWISYQSGSELRLSFLDTIHFSESKKNRIDVKFVRMMKRTRTGMVEHDIDSTTLFSAAQPYPAFCSCPSMPVLESQTSSLEAKRKGGYRARHVRDA</sequence>
<dbReference type="EMBL" id="BRPK01000015">
    <property type="protein sequence ID" value="GLB43881.1"/>
    <property type="molecule type" value="Genomic_DNA"/>
</dbReference>
<feature type="chain" id="PRO_5040204860" description="Secreted protein" evidence="1">
    <location>
        <begin position="22"/>
        <end position="160"/>
    </location>
</feature>
<dbReference type="Proteomes" id="UP001063166">
    <property type="component" value="Unassembled WGS sequence"/>
</dbReference>
<keyword evidence="1" id="KW-0732">Signal</keyword>
<evidence type="ECO:0000313" key="3">
    <source>
        <dbReference type="Proteomes" id="UP001063166"/>
    </source>
</evidence>
<organism evidence="2 3">
    <name type="scientific">Lyophyllum shimeji</name>
    <name type="common">Hon-shimeji</name>
    <name type="synonym">Tricholoma shimeji</name>
    <dbReference type="NCBI Taxonomy" id="47721"/>
    <lineage>
        <taxon>Eukaryota</taxon>
        <taxon>Fungi</taxon>
        <taxon>Dikarya</taxon>
        <taxon>Basidiomycota</taxon>
        <taxon>Agaricomycotina</taxon>
        <taxon>Agaricomycetes</taxon>
        <taxon>Agaricomycetidae</taxon>
        <taxon>Agaricales</taxon>
        <taxon>Tricholomatineae</taxon>
        <taxon>Lyophyllaceae</taxon>
        <taxon>Lyophyllum</taxon>
    </lineage>
</organism>
<feature type="signal peptide" evidence="1">
    <location>
        <begin position="1"/>
        <end position="21"/>
    </location>
</feature>
<evidence type="ECO:0008006" key="4">
    <source>
        <dbReference type="Google" id="ProtNLM"/>
    </source>
</evidence>
<gene>
    <name evidence="2" type="ORF">LshimejAT787_1500650</name>
</gene>
<reference evidence="2" key="1">
    <citation type="submission" date="2022-07" db="EMBL/GenBank/DDBJ databases">
        <title>The genome of Lyophyllum shimeji provides insight into the initial evolution of ectomycorrhizal fungal genome.</title>
        <authorList>
            <person name="Kobayashi Y."/>
            <person name="Shibata T."/>
            <person name="Hirakawa H."/>
            <person name="Shigenobu S."/>
            <person name="Nishiyama T."/>
            <person name="Yamada A."/>
            <person name="Hasebe M."/>
            <person name="Kawaguchi M."/>
        </authorList>
    </citation>
    <scope>NUCLEOTIDE SEQUENCE</scope>
    <source>
        <strain evidence="2">AT787</strain>
    </source>
</reference>
<evidence type="ECO:0000256" key="1">
    <source>
        <dbReference type="SAM" id="SignalP"/>
    </source>
</evidence>
<protein>
    <recommendedName>
        <fullName evidence="4">Secreted protein</fullName>
    </recommendedName>
</protein>
<accession>A0A9P3PYD5</accession>
<name>A0A9P3PYD5_LYOSH</name>
<dbReference type="AlphaFoldDB" id="A0A9P3PYD5"/>
<comment type="caution">
    <text evidence="2">The sequence shown here is derived from an EMBL/GenBank/DDBJ whole genome shotgun (WGS) entry which is preliminary data.</text>
</comment>
<keyword evidence="3" id="KW-1185">Reference proteome</keyword>
<proteinExistence type="predicted"/>
<evidence type="ECO:0000313" key="2">
    <source>
        <dbReference type="EMBL" id="GLB43881.1"/>
    </source>
</evidence>